<name>A0A151NHR3_ALLMI</name>
<reference evidence="2 3" key="1">
    <citation type="journal article" date="2012" name="Genome Biol.">
        <title>Sequencing three crocodilian genomes to illuminate the evolution of archosaurs and amniotes.</title>
        <authorList>
            <person name="St John J.A."/>
            <person name="Braun E.L."/>
            <person name="Isberg S.R."/>
            <person name="Miles L.G."/>
            <person name="Chong A.Y."/>
            <person name="Gongora J."/>
            <person name="Dalzell P."/>
            <person name="Moran C."/>
            <person name="Bed'hom B."/>
            <person name="Abzhanov A."/>
            <person name="Burgess S.C."/>
            <person name="Cooksey A.M."/>
            <person name="Castoe T.A."/>
            <person name="Crawford N.G."/>
            <person name="Densmore L.D."/>
            <person name="Drew J.C."/>
            <person name="Edwards S.V."/>
            <person name="Faircloth B.C."/>
            <person name="Fujita M.K."/>
            <person name="Greenwold M.J."/>
            <person name="Hoffmann F.G."/>
            <person name="Howard J.M."/>
            <person name="Iguchi T."/>
            <person name="Janes D.E."/>
            <person name="Khan S.Y."/>
            <person name="Kohno S."/>
            <person name="de Koning A.J."/>
            <person name="Lance S.L."/>
            <person name="McCarthy F.M."/>
            <person name="McCormack J.E."/>
            <person name="Merchant M.E."/>
            <person name="Peterson D.G."/>
            <person name="Pollock D.D."/>
            <person name="Pourmand N."/>
            <person name="Raney B.J."/>
            <person name="Roessler K.A."/>
            <person name="Sanford J.R."/>
            <person name="Sawyer R.H."/>
            <person name="Schmidt C.J."/>
            <person name="Triplett E.W."/>
            <person name="Tuberville T.D."/>
            <person name="Venegas-Anaya M."/>
            <person name="Howard J.T."/>
            <person name="Jarvis E.D."/>
            <person name="Guillette L.J.Jr."/>
            <person name="Glenn T.C."/>
            <person name="Green R.E."/>
            <person name="Ray D.A."/>
        </authorList>
    </citation>
    <scope>NUCLEOTIDE SEQUENCE [LARGE SCALE GENOMIC DNA]</scope>
    <source>
        <strain evidence="2">KSC_2009_1</strain>
    </source>
</reference>
<sequence length="79" mass="8757">MFDLVLSLELFAMLNQPLKQHGVMMDMRADGCDMQEGTPGSAQLEKTGQSTEDEKVVEMGQTPEEDKLEELGQILTVRG</sequence>
<dbReference type="AlphaFoldDB" id="A0A151NHR3"/>
<gene>
    <name evidence="2" type="ORF">Y1Q_0024070</name>
</gene>
<organism evidence="2 3">
    <name type="scientific">Alligator mississippiensis</name>
    <name type="common">American alligator</name>
    <dbReference type="NCBI Taxonomy" id="8496"/>
    <lineage>
        <taxon>Eukaryota</taxon>
        <taxon>Metazoa</taxon>
        <taxon>Chordata</taxon>
        <taxon>Craniata</taxon>
        <taxon>Vertebrata</taxon>
        <taxon>Euteleostomi</taxon>
        <taxon>Archelosauria</taxon>
        <taxon>Archosauria</taxon>
        <taxon>Crocodylia</taxon>
        <taxon>Alligatoridae</taxon>
        <taxon>Alligatorinae</taxon>
        <taxon>Alligator</taxon>
    </lineage>
</organism>
<keyword evidence="3" id="KW-1185">Reference proteome</keyword>
<protein>
    <submittedName>
        <fullName evidence="2">Uncharacterized protein</fullName>
    </submittedName>
</protein>
<proteinExistence type="predicted"/>
<evidence type="ECO:0000313" key="2">
    <source>
        <dbReference type="EMBL" id="KYO36304.1"/>
    </source>
</evidence>
<dbReference type="Proteomes" id="UP000050525">
    <property type="component" value="Unassembled WGS sequence"/>
</dbReference>
<feature type="compositionally biased region" description="Polar residues" evidence="1">
    <location>
        <begin position="38"/>
        <end position="50"/>
    </location>
</feature>
<dbReference type="EMBL" id="AKHW03002956">
    <property type="protein sequence ID" value="KYO36304.1"/>
    <property type="molecule type" value="Genomic_DNA"/>
</dbReference>
<accession>A0A151NHR3</accession>
<evidence type="ECO:0000313" key="3">
    <source>
        <dbReference type="Proteomes" id="UP000050525"/>
    </source>
</evidence>
<feature type="region of interest" description="Disordered" evidence="1">
    <location>
        <begin position="30"/>
        <end position="53"/>
    </location>
</feature>
<evidence type="ECO:0000256" key="1">
    <source>
        <dbReference type="SAM" id="MobiDB-lite"/>
    </source>
</evidence>
<comment type="caution">
    <text evidence="2">The sequence shown here is derived from an EMBL/GenBank/DDBJ whole genome shotgun (WGS) entry which is preliminary data.</text>
</comment>